<evidence type="ECO:0000313" key="1">
    <source>
        <dbReference type="EMBL" id="NMW84242.1"/>
    </source>
</evidence>
<proteinExistence type="predicted"/>
<gene>
    <name evidence="1" type="ORF">HKO22_00595</name>
</gene>
<dbReference type="EMBL" id="JABDSR010000001">
    <property type="protein sequence ID" value="NMW84242.1"/>
    <property type="molecule type" value="Genomic_DNA"/>
</dbReference>
<accession>A0A848RIT1</accession>
<reference evidence="1" key="1">
    <citation type="submission" date="2020-04" db="EMBL/GenBank/DDBJ databases">
        <title>Peptoniphilus sp. nov. isolated from swine feces.</title>
        <authorList>
            <person name="Ryu S.W."/>
        </authorList>
    </citation>
    <scope>NUCLEOTIDE SEQUENCE [LARGE SCALE GENOMIC DNA]</scope>
    <source>
        <strain evidence="1">AGMB00490</strain>
    </source>
</reference>
<organism evidence="1 2">
    <name type="scientific">Peptoniphilus faecalis</name>
    <dbReference type="NCBI Taxonomy" id="2731255"/>
    <lineage>
        <taxon>Bacteria</taxon>
        <taxon>Bacillati</taxon>
        <taxon>Bacillota</taxon>
        <taxon>Tissierellia</taxon>
        <taxon>Tissierellales</taxon>
        <taxon>Peptoniphilaceae</taxon>
        <taxon>Peptoniphilus</taxon>
    </lineage>
</organism>
<dbReference type="Pfam" id="PF06356">
    <property type="entry name" value="DUF1064"/>
    <property type="match status" value="1"/>
</dbReference>
<protein>
    <submittedName>
        <fullName evidence="1">DUF1064 domain-containing protein</fullName>
    </submittedName>
</protein>
<sequence length="113" mass="13644">MTGSKYNSIKTKVDGIKFDSRKEAARYQELKLLERAGIIKELELQPRFLLQDKFKLDGVTHRKIEYVADFKYWDREKETWIVEDVKGIKTEVYKLKKKIFLKKYGREYTFIEI</sequence>
<dbReference type="RefSeq" id="WP_169967751.1">
    <property type="nucleotide sequence ID" value="NZ_JABDSR010000001.1"/>
</dbReference>
<name>A0A848RIT1_9FIRM</name>
<dbReference type="AlphaFoldDB" id="A0A848RIT1"/>
<keyword evidence="2" id="KW-1185">Reference proteome</keyword>
<comment type="caution">
    <text evidence="1">The sequence shown here is derived from an EMBL/GenBank/DDBJ whole genome shotgun (WGS) entry which is preliminary data.</text>
</comment>
<dbReference type="Proteomes" id="UP000568273">
    <property type="component" value="Unassembled WGS sequence"/>
</dbReference>
<evidence type="ECO:0000313" key="2">
    <source>
        <dbReference type="Proteomes" id="UP000568273"/>
    </source>
</evidence>
<dbReference type="InterPro" id="IPR009414">
    <property type="entry name" value="DUF1064"/>
</dbReference>